<dbReference type="RefSeq" id="WP_203002674.1">
    <property type="nucleotide sequence ID" value="NZ_JADWYU010000099.1"/>
</dbReference>
<evidence type="ECO:0000313" key="2">
    <source>
        <dbReference type="EMBL" id="MBL7627441.1"/>
    </source>
</evidence>
<sequence length="150" mass="16852">MAAYCRGVDRIDPELGRSVFHPDAVADYGDMFQGTGFEFIDFVCEAHRGFLTHTHQIGSISIAVDGDTAASECYVTARLRAENPGGGFVDILSYGRYVDRWARRDDVWRIAHRRYLHEMDETRTIEAGGFAVAGRRDRTDPSYEVLGATR</sequence>
<comment type="caution">
    <text evidence="2">The sequence shown here is derived from an EMBL/GenBank/DDBJ whole genome shotgun (WGS) entry which is preliminary data.</text>
</comment>
<organism evidence="2 3">
    <name type="scientific">Frankia nepalensis</name>
    <dbReference type="NCBI Taxonomy" id="1836974"/>
    <lineage>
        <taxon>Bacteria</taxon>
        <taxon>Bacillati</taxon>
        <taxon>Actinomycetota</taxon>
        <taxon>Actinomycetes</taxon>
        <taxon>Frankiales</taxon>
        <taxon>Frankiaceae</taxon>
        <taxon>Frankia</taxon>
    </lineage>
</organism>
<dbReference type="Pfam" id="PF13577">
    <property type="entry name" value="SnoaL_4"/>
    <property type="match status" value="1"/>
</dbReference>
<feature type="domain" description="SnoaL-like" evidence="1">
    <location>
        <begin position="2"/>
        <end position="114"/>
    </location>
</feature>
<gene>
    <name evidence="2" type="ORF">I7412_09715</name>
</gene>
<proteinExistence type="predicted"/>
<keyword evidence="3" id="KW-1185">Reference proteome</keyword>
<protein>
    <submittedName>
        <fullName evidence="2">Nuclear transport factor 2 family protein</fullName>
    </submittedName>
</protein>
<dbReference type="InterPro" id="IPR037401">
    <property type="entry name" value="SnoaL-like"/>
</dbReference>
<dbReference type="EMBL" id="JAEACQ010000160">
    <property type="protein sequence ID" value="MBL7627441.1"/>
    <property type="molecule type" value="Genomic_DNA"/>
</dbReference>
<reference evidence="2" key="1">
    <citation type="submission" date="2020-12" db="EMBL/GenBank/DDBJ databases">
        <title>Genomic characterization of non-nitrogen-fixing Frankia strains.</title>
        <authorList>
            <person name="Carlos-Shanley C."/>
            <person name="Guerra T."/>
            <person name="Hahn D."/>
        </authorList>
    </citation>
    <scope>NUCLEOTIDE SEQUENCE</scope>
    <source>
        <strain evidence="2">CN6</strain>
    </source>
</reference>
<dbReference type="Gene3D" id="3.10.450.50">
    <property type="match status" value="1"/>
</dbReference>
<name>A0A937R8P8_9ACTN</name>
<dbReference type="AlphaFoldDB" id="A0A937R8P8"/>
<evidence type="ECO:0000313" key="3">
    <source>
        <dbReference type="Proteomes" id="UP000604475"/>
    </source>
</evidence>
<evidence type="ECO:0000259" key="1">
    <source>
        <dbReference type="Pfam" id="PF13577"/>
    </source>
</evidence>
<dbReference type="Proteomes" id="UP000604475">
    <property type="component" value="Unassembled WGS sequence"/>
</dbReference>
<dbReference type="InterPro" id="IPR032710">
    <property type="entry name" value="NTF2-like_dom_sf"/>
</dbReference>
<dbReference type="SUPFAM" id="SSF54427">
    <property type="entry name" value="NTF2-like"/>
    <property type="match status" value="1"/>
</dbReference>
<accession>A0A937R8P8</accession>